<dbReference type="RefSeq" id="WP_101577662.1">
    <property type="nucleotide sequence ID" value="NZ_PGVA01000027.1"/>
</dbReference>
<sequence>MITSMEHLQTFRDEIRLLTLKELHHLGFGHYGGSLSIVEVLAVLYGEVLQVNPRNPKWEGRDYFILSKGHGGPAYYAALCLKGFFPEEMLYTLNQNGTTLPSHPDRNLTPGVDMTTGSLGQGTSAAVGIALSHKLSGMENYTFTIVGDGELNEGQCWEAFQFAAHHKLNRLFVFVDDNKKQLDGLTKDIIDPLDFAEKFQAFGFFTIKVDGSSLEEILDAIKRGKNQMDKPVAIILDTIKGQGVPYLEEKADNHHLRPNNEDEQAILEAIDHLERKIGRVVER</sequence>
<proteinExistence type="inferred from homology"/>
<dbReference type="PANTHER" id="PTHR47514:SF1">
    <property type="entry name" value="TRANSKETOLASE N-TERMINAL SECTION-RELATED"/>
    <property type="match status" value="1"/>
</dbReference>
<feature type="domain" description="Transketolase N-terminal" evidence="4">
    <location>
        <begin position="13"/>
        <end position="255"/>
    </location>
</feature>
<reference evidence="6 8" key="2">
    <citation type="submission" date="2017-12" db="EMBL/GenBank/DDBJ databases">
        <title>Comparative Functional Genomics of Dry Heat Resistant strains isolated from the Viking Spacecraft.</title>
        <authorList>
            <person name="Seuylemezian A."/>
            <person name="Cooper K."/>
            <person name="Vaishampayan P."/>
        </authorList>
    </citation>
    <scope>NUCLEOTIDE SEQUENCE [LARGE SCALE GENOMIC DNA]</scope>
    <source>
        <strain evidence="6 8">ATCC 29669</strain>
    </source>
</reference>
<dbReference type="Proteomes" id="UP000235114">
    <property type="component" value="Unassembled WGS sequence"/>
</dbReference>
<evidence type="ECO:0000256" key="1">
    <source>
        <dbReference type="ARBA" id="ARBA00001964"/>
    </source>
</evidence>
<gene>
    <name evidence="5" type="ORF">CU635_12245</name>
    <name evidence="6" type="ORF">CVD25_05465</name>
</gene>
<evidence type="ECO:0000313" key="6">
    <source>
        <dbReference type="EMBL" id="PLR99448.1"/>
    </source>
</evidence>
<reference evidence="5 7" key="1">
    <citation type="submission" date="2017-11" db="EMBL/GenBank/DDBJ databases">
        <title>Comparitive Functional Genomics of Dry Heat Resistant strains isolated from the Viking Spacecraft.</title>
        <authorList>
            <person name="Seuylemezian A."/>
            <person name="Cooper K."/>
            <person name="Vaishampayan P."/>
        </authorList>
    </citation>
    <scope>NUCLEOTIDE SEQUENCE [LARGE SCALE GENOMIC DNA]</scope>
    <source>
        <strain evidence="5 7">M4.6</strain>
    </source>
</reference>
<dbReference type="Gene3D" id="3.40.50.970">
    <property type="match status" value="1"/>
</dbReference>
<dbReference type="PANTHER" id="PTHR47514">
    <property type="entry name" value="TRANSKETOLASE N-TERMINAL SECTION-RELATED"/>
    <property type="match status" value="1"/>
</dbReference>
<dbReference type="InterPro" id="IPR005474">
    <property type="entry name" value="Transketolase_N"/>
</dbReference>
<dbReference type="SUPFAM" id="SSF52518">
    <property type="entry name" value="Thiamin diphosphate-binding fold (THDP-binding)"/>
    <property type="match status" value="1"/>
</dbReference>
<comment type="caution">
    <text evidence="5">The sequence shown here is derived from an EMBL/GenBank/DDBJ whole genome shotgun (WGS) entry which is preliminary data.</text>
</comment>
<evidence type="ECO:0000259" key="4">
    <source>
        <dbReference type="Pfam" id="PF00456"/>
    </source>
</evidence>
<dbReference type="EMBL" id="PGVD01000014">
    <property type="protein sequence ID" value="PLR99448.1"/>
    <property type="molecule type" value="Genomic_DNA"/>
</dbReference>
<keyword evidence="3" id="KW-0786">Thiamine pyrophosphate</keyword>
<evidence type="ECO:0000313" key="7">
    <source>
        <dbReference type="Proteomes" id="UP000234951"/>
    </source>
</evidence>
<evidence type="ECO:0000313" key="5">
    <source>
        <dbReference type="EMBL" id="PLR82315.1"/>
    </source>
</evidence>
<dbReference type="AlphaFoldDB" id="A0A2N5GL74"/>
<evidence type="ECO:0000256" key="2">
    <source>
        <dbReference type="ARBA" id="ARBA00007131"/>
    </source>
</evidence>
<dbReference type="Proteomes" id="UP000234951">
    <property type="component" value="Unassembled WGS sequence"/>
</dbReference>
<evidence type="ECO:0000313" key="8">
    <source>
        <dbReference type="Proteomes" id="UP000235114"/>
    </source>
</evidence>
<comment type="similarity">
    <text evidence="2">Belongs to the transketolase family.</text>
</comment>
<keyword evidence="8" id="KW-1185">Reference proteome</keyword>
<evidence type="ECO:0000256" key="3">
    <source>
        <dbReference type="ARBA" id="ARBA00023052"/>
    </source>
</evidence>
<dbReference type="EMBL" id="PGVA01000027">
    <property type="protein sequence ID" value="PLR82315.1"/>
    <property type="molecule type" value="Genomic_DNA"/>
</dbReference>
<dbReference type="CDD" id="cd02012">
    <property type="entry name" value="TPP_TK"/>
    <property type="match status" value="1"/>
</dbReference>
<comment type="cofactor">
    <cofactor evidence="1">
        <name>thiamine diphosphate</name>
        <dbReference type="ChEBI" id="CHEBI:58937"/>
    </cofactor>
</comment>
<organism evidence="5 7">
    <name type="scientific">Bacillus canaveralius</name>
    <dbReference type="NCBI Taxonomy" id="1403243"/>
    <lineage>
        <taxon>Bacteria</taxon>
        <taxon>Bacillati</taxon>
        <taxon>Bacillota</taxon>
        <taxon>Bacilli</taxon>
        <taxon>Bacillales</taxon>
        <taxon>Bacillaceae</taxon>
        <taxon>Bacillus</taxon>
    </lineage>
</organism>
<accession>A0A2N5GL74</accession>
<dbReference type="InterPro" id="IPR029061">
    <property type="entry name" value="THDP-binding"/>
</dbReference>
<protein>
    <submittedName>
        <fullName evidence="5">Transketolase</fullName>
    </submittedName>
</protein>
<dbReference type="Pfam" id="PF00456">
    <property type="entry name" value="Transketolase_N"/>
    <property type="match status" value="1"/>
</dbReference>
<name>A0A2N5GL74_9BACI</name>
<dbReference type="OrthoDB" id="8732661at2"/>